<name>A0A369LAV9_9ACTN</name>
<evidence type="ECO:0000256" key="1">
    <source>
        <dbReference type="SAM" id="MobiDB-lite"/>
    </source>
</evidence>
<feature type="transmembrane region" description="Helical" evidence="2">
    <location>
        <begin position="293"/>
        <end position="318"/>
    </location>
</feature>
<sequence length="436" mass="43198">MTAITLLAALALIVLAGAGIAAWALNARKTGANAPGALAGAAVAIAAAGTLAIAPAMPAFAADESHHADDDHTWSTDEIAVDDASGMLGDDIVWFGQSKLFTKTAAPNDILAAGQSIAVSSCTVSGSIRAAAEDIAIRGADVAHSITLAAKDATVSDTTAQAVAIAAGDASFSGECNALYICAEHAVIDGTVHGNVVVNADSVRLGPNARIEGAVRGSAGDQPEIASSAQHGALELSIHTQDDNPEPAFNAVSTLLAAIYSALACLVTAAAAEWLARKHTANAAQLAKTRTGYLVASGIIGAIAAPVAVIILCCLVITLPLAGAATFALIALTIVSGGFTAAALGKLVFKNLGRFPAAIAMGAILGAACALPYVGKPIAAACFMFALGYSIQNAFLGLTNRNEGAPTPQTGNPVSAATAPDAPQNGSGNPPQAPTA</sequence>
<dbReference type="RefSeq" id="WP_114620251.1">
    <property type="nucleotide sequence ID" value="NZ_PPTP01000002.1"/>
</dbReference>
<dbReference type="EMBL" id="PPTP01000002">
    <property type="protein sequence ID" value="RDB56771.1"/>
    <property type="molecule type" value="Genomic_DNA"/>
</dbReference>
<evidence type="ECO:0008006" key="5">
    <source>
        <dbReference type="Google" id="ProtNLM"/>
    </source>
</evidence>
<accession>A0A369LAV9</accession>
<keyword evidence="4" id="KW-1185">Reference proteome</keyword>
<comment type="caution">
    <text evidence="3">The sequence shown here is derived from an EMBL/GenBank/DDBJ whole genome shotgun (WGS) entry which is preliminary data.</text>
</comment>
<reference evidence="3 4" key="1">
    <citation type="journal article" date="2018" name="Elife">
        <title>Discovery and characterization of a prevalent human gut bacterial enzyme sufficient for the inactivation of a family of plant toxins.</title>
        <authorList>
            <person name="Koppel N."/>
            <person name="Bisanz J.E."/>
            <person name="Pandelia M.E."/>
            <person name="Turnbaugh P.J."/>
            <person name="Balskus E.P."/>
        </authorList>
    </citation>
    <scope>NUCLEOTIDE SEQUENCE [LARGE SCALE GENOMIC DNA]</scope>
    <source>
        <strain evidence="4">anaerobia AP69FAA</strain>
    </source>
</reference>
<keyword evidence="2" id="KW-1133">Transmembrane helix</keyword>
<feature type="compositionally biased region" description="Polar residues" evidence="1">
    <location>
        <begin position="402"/>
        <end position="415"/>
    </location>
</feature>
<gene>
    <name evidence="3" type="ORF">C1880_03135</name>
</gene>
<feature type="transmembrane region" description="Helical" evidence="2">
    <location>
        <begin position="357"/>
        <end position="375"/>
    </location>
</feature>
<evidence type="ECO:0000256" key="2">
    <source>
        <dbReference type="SAM" id="Phobius"/>
    </source>
</evidence>
<keyword evidence="2" id="KW-0812">Transmembrane</keyword>
<evidence type="ECO:0000313" key="4">
    <source>
        <dbReference type="Proteomes" id="UP000253792"/>
    </source>
</evidence>
<feature type="transmembrane region" description="Helical" evidence="2">
    <location>
        <begin position="248"/>
        <end position="272"/>
    </location>
</feature>
<dbReference type="Proteomes" id="UP000253792">
    <property type="component" value="Unassembled WGS sequence"/>
</dbReference>
<keyword evidence="2" id="KW-0472">Membrane</keyword>
<evidence type="ECO:0000313" key="3">
    <source>
        <dbReference type="EMBL" id="RDB56771.1"/>
    </source>
</evidence>
<feature type="transmembrane region" description="Helical" evidence="2">
    <location>
        <begin position="324"/>
        <end position="345"/>
    </location>
</feature>
<dbReference type="AlphaFoldDB" id="A0A369LAV9"/>
<protein>
    <recommendedName>
        <fullName evidence="5">Polymer-forming cytoskeletal protein</fullName>
    </recommendedName>
</protein>
<feature type="region of interest" description="Disordered" evidence="1">
    <location>
        <begin position="402"/>
        <end position="436"/>
    </location>
</feature>
<proteinExistence type="predicted"/>
<organism evidence="3 4">
    <name type="scientific">Senegalimassilia anaerobia</name>
    <dbReference type="NCBI Taxonomy" id="1473216"/>
    <lineage>
        <taxon>Bacteria</taxon>
        <taxon>Bacillati</taxon>
        <taxon>Actinomycetota</taxon>
        <taxon>Coriobacteriia</taxon>
        <taxon>Coriobacteriales</taxon>
        <taxon>Coriobacteriaceae</taxon>
        <taxon>Senegalimassilia</taxon>
    </lineage>
</organism>